<protein>
    <recommendedName>
        <fullName evidence="3">DUF1963 domain-containing protein</fullName>
    </recommendedName>
</protein>
<dbReference type="AlphaFoldDB" id="A0A3D9C4Y3"/>
<evidence type="ECO:0008006" key="3">
    <source>
        <dbReference type="Google" id="ProtNLM"/>
    </source>
</evidence>
<organism evidence="1 2">
    <name type="scientific">Chryseobacterium pennae</name>
    <dbReference type="NCBI Taxonomy" id="2258962"/>
    <lineage>
        <taxon>Bacteria</taxon>
        <taxon>Pseudomonadati</taxon>
        <taxon>Bacteroidota</taxon>
        <taxon>Flavobacteriia</taxon>
        <taxon>Flavobacteriales</taxon>
        <taxon>Weeksellaceae</taxon>
        <taxon>Chryseobacterium group</taxon>
        <taxon>Chryseobacterium</taxon>
    </lineage>
</organism>
<evidence type="ECO:0000313" key="2">
    <source>
        <dbReference type="Proteomes" id="UP000256686"/>
    </source>
</evidence>
<name>A0A3D9C4Y3_9FLAO</name>
<evidence type="ECO:0000313" key="1">
    <source>
        <dbReference type="EMBL" id="REC60602.1"/>
    </source>
</evidence>
<dbReference type="EMBL" id="QNVT01000023">
    <property type="protein sequence ID" value="REC60602.1"/>
    <property type="molecule type" value="Genomic_DNA"/>
</dbReference>
<sequence>MTDLIKIFPEYEDVFHDDIENHKKYFLPICSINLKIINPSEDQWLHIISVKEIYDGCVGENKPEYHTEYTKADMFGFDVIDGKYKFDADWNYFSVHTEISPEDYGNKYSDLEIEYNMNEAMYQLKKEYYQKQNKLYDKDNDRPGLMVDDIRRLERLRQLTVENLEKDNYSEYLEERLQKKVFGIFDELNTAALPLEETHFGGDNLIEKPYKKDNKVMDYIGCLEGYDFQNASADLLYLFYDKELKKAVICLEYT</sequence>
<proteinExistence type="predicted"/>
<reference evidence="2" key="1">
    <citation type="submission" date="2018-06" db="EMBL/GenBank/DDBJ databases">
        <authorList>
            <person name="Lum Nde A."/>
            <person name="Hugo C."/>
        </authorList>
    </citation>
    <scope>NUCLEOTIDE SEQUENCE [LARGE SCALE GENOMIC DNA]</scope>
    <source>
        <strain evidence="2">1_F178</strain>
    </source>
</reference>
<dbReference type="RefSeq" id="WP_115972570.1">
    <property type="nucleotide sequence ID" value="NZ_QNVT01000023.1"/>
</dbReference>
<dbReference type="Proteomes" id="UP000256686">
    <property type="component" value="Unassembled WGS sequence"/>
</dbReference>
<comment type="caution">
    <text evidence="1">The sequence shown here is derived from an EMBL/GenBank/DDBJ whole genome shotgun (WGS) entry which is preliminary data.</text>
</comment>
<gene>
    <name evidence="1" type="ORF">DRF65_20295</name>
</gene>
<keyword evidence="2" id="KW-1185">Reference proteome</keyword>
<accession>A0A3D9C4Y3</accession>